<proteinExistence type="predicted"/>
<dbReference type="Proteomes" id="UP000095282">
    <property type="component" value="Unplaced"/>
</dbReference>
<dbReference type="eggNOG" id="ENOG502TIWM">
    <property type="taxonomic scope" value="Eukaryota"/>
</dbReference>
<accession>A0A1I7TJE6</accession>
<organism evidence="1 2">
    <name type="scientific">Caenorhabditis tropicalis</name>
    <dbReference type="NCBI Taxonomy" id="1561998"/>
    <lineage>
        <taxon>Eukaryota</taxon>
        <taxon>Metazoa</taxon>
        <taxon>Ecdysozoa</taxon>
        <taxon>Nematoda</taxon>
        <taxon>Chromadorea</taxon>
        <taxon>Rhabditida</taxon>
        <taxon>Rhabditina</taxon>
        <taxon>Rhabditomorpha</taxon>
        <taxon>Rhabditoidea</taxon>
        <taxon>Rhabditidae</taxon>
        <taxon>Peloderinae</taxon>
        <taxon>Caenorhabditis</taxon>
    </lineage>
</organism>
<dbReference type="PANTHER" id="PTHR21503:SF8">
    <property type="entry name" value="F-BOX ASSOCIATED DOMAIN-CONTAINING PROTEIN-RELATED"/>
    <property type="match status" value="1"/>
</dbReference>
<reference evidence="2" key="1">
    <citation type="submission" date="2016-11" db="UniProtKB">
        <authorList>
            <consortium name="WormBaseParasite"/>
        </authorList>
    </citation>
    <scope>IDENTIFICATION</scope>
</reference>
<name>A0A1I7TJE6_9PELO</name>
<evidence type="ECO:0000313" key="1">
    <source>
        <dbReference type="Proteomes" id="UP000095282"/>
    </source>
</evidence>
<evidence type="ECO:0000313" key="2">
    <source>
        <dbReference type="WBParaSite" id="Csp11.Scaffold626.g6514.t1"/>
    </source>
</evidence>
<sequence length="352" mass="41280">MEPQLLENFSLLKLPDLALLECMQQMDIVALCRFVDTNNNVWEKKIRKQVSLGDVSLRVCRSYSTIDIGNLEWTFCALPYLLPEIKRKVTESLGPLTIEVMKLNCCKGDCWISEVEDASTHPVELVKWMLQKFPKRNLLVFGANLAENVNDQILDLIKTVDVDKFKECTIIIPGDCQEERVNKFFNDKIKRWEVNEIRTHNTKIANMRNFGPSLVPIDICEWFSKFKTPVSYCQYLILRNVHVNENFLNSTINKWINLKYKELVLVKIQHLDTLDKEKILSEIDTKEFNKEEFNRHKNHRLFAPYTGENPLVVENKHFNKATIWIDEENKTFMLAIWDTKAESRAIEMITSF</sequence>
<keyword evidence="1" id="KW-1185">Reference proteome</keyword>
<protein>
    <submittedName>
        <fullName evidence="2">F-box domain-containing protein</fullName>
    </submittedName>
</protein>
<dbReference type="WBParaSite" id="Csp11.Scaffold626.g6514.t1">
    <property type="protein sequence ID" value="Csp11.Scaffold626.g6514.t1"/>
    <property type="gene ID" value="Csp11.Scaffold626.g6514"/>
</dbReference>
<dbReference type="AlphaFoldDB" id="A0A1I7TJE6"/>
<dbReference type="PANTHER" id="PTHR21503">
    <property type="entry name" value="F-BOX-CONTAINING HYPOTHETICAL PROTEIN C.ELEGANS"/>
    <property type="match status" value="1"/>
</dbReference>